<name>A0A6J8EDY5_MYTCO</name>
<sequence length="194" mass="21954">MLQLSTLCLKASSEVLSTKGCGRLFHIRMLSGKKECLSVEVLAYGTRNRIVCPLANDDVLCSSSVGIAMWPCTILRREILRFLNTCVVIETRQQLLYLESTSNSGQLGLTSKKWAVVIQRLPNLGPQINPKKMGVDKQKQQQIKNQRRTLDNNKTQQQNNNNQRTSLSSVRNSQPLIDVFHTSHFITSKKQNKQ</sequence>
<feature type="compositionally biased region" description="Low complexity" evidence="1">
    <location>
        <begin position="152"/>
        <end position="163"/>
    </location>
</feature>
<dbReference type="Proteomes" id="UP000507470">
    <property type="component" value="Unassembled WGS sequence"/>
</dbReference>
<evidence type="ECO:0000313" key="3">
    <source>
        <dbReference type="Proteomes" id="UP000507470"/>
    </source>
</evidence>
<accession>A0A6J8EDY5</accession>
<dbReference type="AlphaFoldDB" id="A0A6J8EDY5"/>
<keyword evidence="3" id="KW-1185">Reference proteome</keyword>
<proteinExistence type="predicted"/>
<dbReference type="EMBL" id="CACVKT020008879">
    <property type="protein sequence ID" value="CAC5418163.1"/>
    <property type="molecule type" value="Genomic_DNA"/>
</dbReference>
<reference evidence="2 3" key="1">
    <citation type="submission" date="2020-06" db="EMBL/GenBank/DDBJ databases">
        <authorList>
            <person name="Li R."/>
            <person name="Bekaert M."/>
        </authorList>
    </citation>
    <scope>NUCLEOTIDE SEQUENCE [LARGE SCALE GENOMIC DNA]</scope>
    <source>
        <strain evidence="3">wild</strain>
    </source>
</reference>
<evidence type="ECO:0000256" key="1">
    <source>
        <dbReference type="SAM" id="MobiDB-lite"/>
    </source>
</evidence>
<protein>
    <submittedName>
        <fullName evidence="2">Uncharacterized protein</fullName>
    </submittedName>
</protein>
<evidence type="ECO:0000313" key="2">
    <source>
        <dbReference type="EMBL" id="CAC5418163.1"/>
    </source>
</evidence>
<organism evidence="2 3">
    <name type="scientific">Mytilus coruscus</name>
    <name type="common">Sea mussel</name>
    <dbReference type="NCBI Taxonomy" id="42192"/>
    <lineage>
        <taxon>Eukaryota</taxon>
        <taxon>Metazoa</taxon>
        <taxon>Spiralia</taxon>
        <taxon>Lophotrochozoa</taxon>
        <taxon>Mollusca</taxon>
        <taxon>Bivalvia</taxon>
        <taxon>Autobranchia</taxon>
        <taxon>Pteriomorphia</taxon>
        <taxon>Mytilida</taxon>
        <taxon>Mytiloidea</taxon>
        <taxon>Mytilidae</taxon>
        <taxon>Mytilinae</taxon>
        <taxon>Mytilus</taxon>
    </lineage>
</organism>
<feature type="region of interest" description="Disordered" evidence="1">
    <location>
        <begin position="127"/>
        <end position="172"/>
    </location>
</feature>
<gene>
    <name evidence="2" type="ORF">MCOR_50618</name>
</gene>